<evidence type="ECO:0000256" key="1">
    <source>
        <dbReference type="SAM" id="Phobius"/>
    </source>
</evidence>
<dbReference type="AlphaFoldDB" id="A0AA37VUE6"/>
<name>A0AA37VUE6_9GAMM</name>
<comment type="caution">
    <text evidence="2">The sequence shown here is derived from an EMBL/GenBank/DDBJ whole genome shotgun (WGS) entry which is preliminary data.</text>
</comment>
<dbReference type="Pfam" id="PF07963">
    <property type="entry name" value="N_methyl"/>
    <property type="match status" value="1"/>
</dbReference>
<dbReference type="NCBIfam" id="TIGR02532">
    <property type="entry name" value="IV_pilin_GFxxxE"/>
    <property type="match status" value="1"/>
</dbReference>
<keyword evidence="1" id="KW-0472">Membrane</keyword>
<dbReference type="RefSeq" id="WP_425439854.1">
    <property type="nucleotide sequence ID" value="NZ_BSNC01000003.1"/>
</dbReference>
<reference evidence="2" key="1">
    <citation type="journal article" date="2014" name="Int. J. Syst. Evol. Microbiol.">
        <title>Complete genome sequence of Corynebacterium casei LMG S-19264T (=DSM 44701T), isolated from a smear-ripened cheese.</title>
        <authorList>
            <consortium name="US DOE Joint Genome Institute (JGI-PGF)"/>
            <person name="Walter F."/>
            <person name="Albersmeier A."/>
            <person name="Kalinowski J."/>
            <person name="Ruckert C."/>
        </authorList>
    </citation>
    <scope>NUCLEOTIDE SEQUENCE</scope>
    <source>
        <strain evidence="2">NBRC 101628</strain>
    </source>
</reference>
<dbReference type="Proteomes" id="UP001161422">
    <property type="component" value="Unassembled WGS sequence"/>
</dbReference>
<protein>
    <recommendedName>
        <fullName evidence="4">Prepilin-type N-terminal cleavage/methylation domain-containing protein</fullName>
    </recommendedName>
</protein>
<gene>
    <name evidence="2" type="ORF">GCM10007895_11500</name>
</gene>
<evidence type="ECO:0008006" key="4">
    <source>
        <dbReference type="Google" id="ProtNLM"/>
    </source>
</evidence>
<keyword evidence="3" id="KW-1185">Reference proteome</keyword>
<keyword evidence="1" id="KW-0812">Transmembrane</keyword>
<accession>A0AA37VUE6</accession>
<feature type="transmembrane region" description="Helical" evidence="1">
    <location>
        <begin position="6"/>
        <end position="27"/>
    </location>
</feature>
<dbReference type="PROSITE" id="PS00409">
    <property type="entry name" value="PROKAR_NTER_METHYL"/>
    <property type="match status" value="1"/>
</dbReference>
<dbReference type="Gene3D" id="3.30.700.10">
    <property type="entry name" value="Glycoprotein, Type 4 Pilin"/>
    <property type="match status" value="1"/>
</dbReference>
<sequence>MTSKQAQGFTLIEVVVVVIVLGVLAITATSKYIDLKKDAQIAVFTDLAGQLNQALLNIETIRHLPNKIHTPDAAKPAWEKLAYNDSTELWLYKGFMHARELCHVLGLTASASNKNGKIDSNDGKFTCKDENTEFGWIRMNNVDPNECYIRYVTNKYQSQPRAILQGECAQN</sequence>
<dbReference type="InterPro" id="IPR045584">
    <property type="entry name" value="Pilin-like"/>
</dbReference>
<reference evidence="2" key="2">
    <citation type="submission" date="2023-01" db="EMBL/GenBank/DDBJ databases">
        <title>Draft genome sequence of Paraferrimonas sedimenticola strain NBRC 101628.</title>
        <authorList>
            <person name="Sun Q."/>
            <person name="Mori K."/>
        </authorList>
    </citation>
    <scope>NUCLEOTIDE SEQUENCE</scope>
    <source>
        <strain evidence="2">NBRC 101628</strain>
    </source>
</reference>
<proteinExistence type="predicted"/>
<evidence type="ECO:0000313" key="3">
    <source>
        <dbReference type="Proteomes" id="UP001161422"/>
    </source>
</evidence>
<dbReference type="EMBL" id="BSNC01000003">
    <property type="protein sequence ID" value="GLP95844.1"/>
    <property type="molecule type" value="Genomic_DNA"/>
</dbReference>
<dbReference type="SUPFAM" id="SSF54523">
    <property type="entry name" value="Pili subunits"/>
    <property type="match status" value="1"/>
</dbReference>
<organism evidence="2 3">
    <name type="scientific">Paraferrimonas sedimenticola</name>
    <dbReference type="NCBI Taxonomy" id="375674"/>
    <lineage>
        <taxon>Bacteria</taxon>
        <taxon>Pseudomonadati</taxon>
        <taxon>Pseudomonadota</taxon>
        <taxon>Gammaproteobacteria</taxon>
        <taxon>Alteromonadales</taxon>
        <taxon>Ferrimonadaceae</taxon>
        <taxon>Paraferrimonas</taxon>
    </lineage>
</organism>
<evidence type="ECO:0000313" key="2">
    <source>
        <dbReference type="EMBL" id="GLP95844.1"/>
    </source>
</evidence>
<keyword evidence="1" id="KW-1133">Transmembrane helix</keyword>
<dbReference type="InterPro" id="IPR012902">
    <property type="entry name" value="N_methyl_site"/>
</dbReference>